<feature type="domain" description="Rhodanese" evidence="2">
    <location>
        <begin position="393"/>
        <end position="481"/>
    </location>
</feature>
<dbReference type="SUPFAM" id="SSF52821">
    <property type="entry name" value="Rhodanese/Cell cycle control phosphatase"/>
    <property type="match status" value="4"/>
</dbReference>
<keyword evidence="3" id="KW-0614">Plasmid</keyword>
<dbReference type="InterPro" id="IPR036873">
    <property type="entry name" value="Rhodanese-like_dom_sf"/>
</dbReference>
<feature type="domain" description="Rhodanese" evidence="2">
    <location>
        <begin position="289"/>
        <end position="371"/>
    </location>
</feature>
<evidence type="ECO:0000313" key="3">
    <source>
        <dbReference type="EMBL" id="WLR99520.1"/>
    </source>
</evidence>
<evidence type="ECO:0000256" key="1">
    <source>
        <dbReference type="ARBA" id="ARBA00022737"/>
    </source>
</evidence>
<dbReference type="PROSITE" id="PS50206">
    <property type="entry name" value="RHODANESE_3"/>
    <property type="match status" value="4"/>
</dbReference>
<dbReference type="InterPro" id="IPR001763">
    <property type="entry name" value="Rhodanese-like_dom"/>
</dbReference>
<feature type="domain" description="Rhodanese" evidence="2">
    <location>
        <begin position="21"/>
        <end position="111"/>
    </location>
</feature>
<keyword evidence="1" id="KW-0677">Repeat</keyword>
<dbReference type="PANTHER" id="PTHR43855">
    <property type="entry name" value="THIOSULFATE SULFURTRANSFERASE"/>
    <property type="match status" value="1"/>
</dbReference>
<dbReference type="AlphaFoldDB" id="A0AA50CPP5"/>
<dbReference type="InterPro" id="IPR051126">
    <property type="entry name" value="Thiosulfate_sulfurtransferase"/>
</dbReference>
<proteinExistence type="predicted"/>
<protein>
    <submittedName>
        <fullName evidence="3">Rhodanese-like domain-containing protein</fullName>
    </submittedName>
</protein>
<dbReference type="Gene3D" id="3.40.250.10">
    <property type="entry name" value="Rhodanese-like domain"/>
    <property type="match status" value="4"/>
</dbReference>
<evidence type="ECO:0000313" key="4">
    <source>
        <dbReference type="Proteomes" id="UP001234585"/>
    </source>
</evidence>
<organism evidence="3 4">
    <name type="scientific">Shinella sumterensis</name>
    <dbReference type="NCBI Taxonomy" id="1967501"/>
    <lineage>
        <taxon>Bacteria</taxon>
        <taxon>Pseudomonadati</taxon>
        <taxon>Pseudomonadota</taxon>
        <taxon>Alphaproteobacteria</taxon>
        <taxon>Hyphomicrobiales</taxon>
        <taxon>Rhizobiaceae</taxon>
        <taxon>Shinella</taxon>
    </lineage>
</organism>
<evidence type="ECO:0000259" key="2">
    <source>
        <dbReference type="PROSITE" id="PS50206"/>
    </source>
</evidence>
<dbReference type="RefSeq" id="WP_306038869.1">
    <property type="nucleotide sequence ID" value="NZ_CP132303.1"/>
</dbReference>
<reference evidence="3 4" key="1">
    <citation type="submission" date="2023-08" db="EMBL/GenBank/DDBJ databases">
        <title>Pathogen: clinical or host-associated sample.</title>
        <authorList>
            <person name="Hergert J."/>
            <person name="Casey R."/>
            <person name="Wagner J."/>
            <person name="Young E.L."/>
            <person name="Oakeson K.F."/>
        </authorList>
    </citation>
    <scope>NUCLEOTIDE SEQUENCE [LARGE SCALE GENOMIC DNA]</scope>
    <source>
        <strain evidence="3 4">1760953</strain>
        <plasmid evidence="3 4">unnamed1</plasmid>
    </source>
</reference>
<keyword evidence="4" id="KW-1185">Reference proteome</keyword>
<sequence>MTLTAALKPITAKDLHARVLAGGELALLDIREEGIFAQEHLLAASNLPFSRLERLTRALVPRDGTPVVLVDDGDGLAARAASRLIESGYYDLSVLDGGIAAWKAAGFETFEGVFVPSKAFGEFVEIEYGTPHISAEELQARRGAGETVYLIDSRPFDEYNWITIPGAVDIPGGELVLRVRETVKDETSLVVVNCGGRTRSIIGAQILIDAGLANPVVSLKDGTQGWHLAGLEVERGATRVAPRPTQHTRAWAKTAARQIAERYAVVTITAGELARFESEQNETALYRFDVRDPGEYRSGHIRGFRSAPGGQLVQATDTFIAVRQARIVLADDDGIRARTTAAWLNRMGFPSVFVLEGGDDLPTETGDAPETLLATDDAAPEATSVEDLAARLSTGEAVVVDFATSRQYRAGHIPGAWFALRGRLSADASRFPAAPLYVATSPDGVYARLAAAELAAATGTPVRVLTGGTDAWIAAGHAVESGGTNLASTPDDVFLKAFERADKREEAMRQYLQWELDLVAQVRRDGTLSFKL</sequence>
<dbReference type="SMART" id="SM00450">
    <property type="entry name" value="RHOD"/>
    <property type="match status" value="4"/>
</dbReference>
<dbReference type="Pfam" id="PF00581">
    <property type="entry name" value="Rhodanese"/>
    <property type="match status" value="4"/>
</dbReference>
<feature type="domain" description="Rhodanese" evidence="2">
    <location>
        <begin position="144"/>
        <end position="235"/>
    </location>
</feature>
<accession>A0AA50CPP5</accession>
<dbReference type="PANTHER" id="PTHR43855:SF1">
    <property type="entry name" value="THIOSULFATE SULFURTRANSFERASE"/>
    <property type="match status" value="1"/>
</dbReference>
<dbReference type="EMBL" id="CP132303">
    <property type="protein sequence ID" value="WLR99520.1"/>
    <property type="molecule type" value="Genomic_DNA"/>
</dbReference>
<name>A0AA50CPP5_9HYPH</name>
<geneLocation type="plasmid" evidence="3 4">
    <name>unnamed1</name>
</geneLocation>
<gene>
    <name evidence="3" type="ORF">Q9313_22345</name>
</gene>
<dbReference type="Proteomes" id="UP001234585">
    <property type="component" value="Plasmid unnamed1"/>
</dbReference>